<dbReference type="Gene3D" id="1.10.8.20">
    <property type="entry name" value="N-terminal domain of phosphatidylinositol transfer protein sec14p"/>
    <property type="match status" value="1"/>
</dbReference>
<evidence type="ECO:0000313" key="4">
    <source>
        <dbReference type="Proteomes" id="UP000807306"/>
    </source>
</evidence>
<evidence type="ECO:0000256" key="1">
    <source>
        <dbReference type="SAM" id="MobiDB-lite"/>
    </source>
</evidence>
<dbReference type="SUPFAM" id="SSF46938">
    <property type="entry name" value="CRAL/TRIO N-terminal domain"/>
    <property type="match status" value="1"/>
</dbReference>
<comment type="caution">
    <text evidence="3">The sequence shown here is derived from an EMBL/GenBank/DDBJ whole genome shotgun (WGS) entry which is preliminary data.</text>
</comment>
<dbReference type="PANTHER" id="PTHR45657:SF1">
    <property type="entry name" value="CRAL-TRIO DOMAIN-CONTAINING PROTEIN YKL091C-RELATED"/>
    <property type="match status" value="1"/>
</dbReference>
<dbReference type="PANTHER" id="PTHR45657">
    <property type="entry name" value="CRAL-TRIO DOMAIN-CONTAINING PROTEIN YKL091C-RELATED"/>
    <property type="match status" value="1"/>
</dbReference>
<proteinExistence type="predicted"/>
<reference evidence="3" key="1">
    <citation type="submission" date="2020-11" db="EMBL/GenBank/DDBJ databases">
        <authorList>
            <consortium name="DOE Joint Genome Institute"/>
            <person name="Ahrendt S."/>
            <person name="Riley R."/>
            <person name="Andreopoulos W."/>
            <person name="Labutti K."/>
            <person name="Pangilinan J."/>
            <person name="Ruiz-Duenas F.J."/>
            <person name="Barrasa J.M."/>
            <person name="Sanchez-Garcia M."/>
            <person name="Camarero S."/>
            <person name="Miyauchi S."/>
            <person name="Serrano A."/>
            <person name="Linde D."/>
            <person name="Babiker R."/>
            <person name="Drula E."/>
            <person name="Ayuso-Fernandez I."/>
            <person name="Pacheco R."/>
            <person name="Padilla G."/>
            <person name="Ferreira P."/>
            <person name="Barriuso J."/>
            <person name="Kellner H."/>
            <person name="Castanera R."/>
            <person name="Alfaro M."/>
            <person name="Ramirez L."/>
            <person name="Pisabarro A.G."/>
            <person name="Kuo A."/>
            <person name="Tritt A."/>
            <person name="Lipzen A."/>
            <person name="He G."/>
            <person name="Yan M."/>
            <person name="Ng V."/>
            <person name="Cullen D."/>
            <person name="Martin F."/>
            <person name="Rosso M.-N."/>
            <person name="Henrissat B."/>
            <person name="Hibbett D."/>
            <person name="Martinez A.T."/>
            <person name="Grigoriev I.V."/>
        </authorList>
    </citation>
    <scope>NUCLEOTIDE SEQUENCE</scope>
    <source>
        <strain evidence="3">CBS 506.95</strain>
    </source>
</reference>
<evidence type="ECO:0000259" key="2">
    <source>
        <dbReference type="PROSITE" id="PS50191"/>
    </source>
</evidence>
<feature type="compositionally biased region" description="Polar residues" evidence="1">
    <location>
        <begin position="293"/>
        <end position="311"/>
    </location>
</feature>
<dbReference type="Proteomes" id="UP000807306">
    <property type="component" value="Unassembled WGS sequence"/>
</dbReference>
<dbReference type="AlphaFoldDB" id="A0A9P6EPX4"/>
<keyword evidence="4" id="KW-1185">Reference proteome</keyword>
<sequence>MGTAGNRNHEEILKPFREQLYNEDLLHDGDSIGTDDETLLRFLRARKFDITQAKKMFTECQNWRKTVAGIGIDELYKEIDPFDYPEREAVFECWPMWFHKKGRPLNIHFFGNMNLNKLYKSCTPERHWKTVIVNCESLTREILPAASRCAGRDIGSTFVIVDLKGFGLGAFWQMKSLAKGAFQISQDYYPETMGQLAIINAPSTFTTIWAVIKQWLAKETTEKVDILGSDYKDVLLSLIDAENLPTSLGGNCSCAEDGGCHLSGAGPWRDGRVGWGPKAEEKHRANKLAESTLGATTGDNQTPGSENSSADESFASAVSVEKQKKKKTISDNILSLFVNIIAFNALGSNFYPCSIALPMLAARQCVHGDKGASDDES</sequence>
<dbReference type="SUPFAM" id="SSF52087">
    <property type="entry name" value="CRAL/TRIO domain"/>
    <property type="match status" value="1"/>
</dbReference>
<dbReference type="SMART" id="SM00516">
    <property type="entry name" value="SEC14"/>
    <property type="match status" value="1"/>
</dbReference>
<dbReference type="Gene3D" id="3.40.525.10">
    <property type="entry name" value="CRAL-TRIO lipid binding domain"/>
    <property type="match status" value="1"/>
</dbReference>
<dbReference type="InterPro" id="IPR036865">
    <property type="entry name" value="CRAL-TRIO_dom_sf"/>
</dbReference>
<name>A0A9P6EPX4_9AGAR</name>
<dbReference type="InterPro" id="IPR001251">
    <property type="entry name" value="CRAL-TRIO_dom"/>
</dbReference>
<accession>A0A9P6EPX4</accession>
<dbReference type="SMART" id="SM01100">
    <property type="entry name" value="CRAL_TRIO_N"/>
    <property type="match status" value="1"/>
</dbReference>
<dbReference type="Pfam" id="PF03765">
    <property type="entry name" value="CRAL_TRIO_N"/>
    <property type="match status" value="1"/>
</dbReference>
<protein>
    <submittedName>
        <fullName evidence="3">CRAL/TRIO domain-containing protein</fullName>
    </submittedName>
</protein>
<feature type="region of interest" description="Disordered" evidence="1">
    <location>
        <begin position="289"/>
        <end position="313"/>
    </location>
</feature>
<dbReference type="Pfam" id="PF00650">
    <property type="entry name" value="CRAL_TRIO"/>
    <property type="match status" value="1"/>
</dbReference>
<organism evidence="3 4">
    <name type="scientific">Crepidotus variabilis</name>
    <dbReference type="NCBI Taxonomy" id="179855"/>
    <lineage>
        <taxon>Eukaryota</taxon>
        <taxon>Fungi</taxon>
        <taxon>Dikarya</taxon>
        <taxon>Basidiomycota</taxon>
        <taxon>Agaricomycotina</taxon>
        <taxon>Agaricomycetes</taxon>
        <taxon>Agaricomycetidae</taxon>
        <taxon>Agaricales</taxon>
        <taxon>Agaricineae</taxon>
        <taxon>Crepidotaceae</taxon>
        <taxon>Crepidotus</taxon>
    </lineage>
</organism>
<dbReference type="EMBL" id="MU157829">
    <property type="protein sequence ID" value="KAF9533106.1"/>
    <property type="molecule type" value="Genomic_DNA"/>
</dbReference>
<dbReference type="CDD" id="cd00170">
    <property type="entry name" value="SEC14"/>
    <property type="match status" value="1"/>
</dbReference>
<dbReference type="PROSITE" id="PS50191">
    <property type="entry name" value="CRAL_TRIO"/>
    <property type="match status" value="1"/>
</dbReference>
<dbReference type="InterPro" id="IPR036273">
    <property type="entry name" value="CRAL/TRIO_N_dom_sf"/>
</dbReference>
<gene>
    <name evidence="3" type="ORF">CPB83DRAFT_832210</name>
</gene>
<dbReference type="InterPro" id="IPR051026">
    <property type="entry name" value="PI/PC_transfer"/>
</dbReference>
<evidence type="ECO:0000313" key="3">
    <source>
        <dbReference type="EMBL" id="KAF9533106.1"/>
    </source>
</evidence>
<feature type="domain" description="CRAL-TRIO" evidence="2">
    <location>
        <begin position="72"/>
        <end position="256"/>
    </location>
</feature>
<dbReference type="OrthoDB" id="1434354at2759"/>
<dbReference type="InterPro" id="IPR011074">
    <property type="entry name" value="CRAL/TRIO_N_dom"/>
</dbReference>